<evidence type="ECO:0000313" key="3">
    <source>
        <dbReference type="Proteomes" id="UP000027446"/>
    </source>
</evidence>
<organism evidence="2 3">
    <name type="scientific">Hyphomonas adhaerens MHS-3</name>
    <dbReference type="NCBI Taxonomy" id="1280949"/>
    <lineage>
        <taxon>Bacteria</taxon>
        <taxon>Pseudomonadati</taxon>
        <taxon>Pseudomonadota</taxon>
        <taxon>Alphaproteobacteria</taxon>
        <taxon>Hyphomonadales</taxon>
        <taxon>Hyphomonadaceae</taxon>
        <taxon>Hyphomonas</taxon>
    </lineage>
</organism>
<evidence type="ECO:0008006" key="4">
    <source>
        <dbReference type="Google" id="ProtNLM"/>
    </source>
</evidence>
<accession>A0A069E0B5</accession>
<dbReference type="Proteomes" id="UP000027446">
    <property type="component" value="Unassembled WGS sequence"/>
</dbReference>
<dbReference type="OrthoDB" id="7184708at2"/>
<evidence type="ECO:0000256" key="1">
    <source>
        <dbReference type="SAM" id="SignalP"/>
    </source>
</evidence>
<evidence type="ECO:0000313" key="2">
    <source>
        <dbReference type="EMBL" id="KCZ82754.1"/>
    </source>
</evidence>
<dbReference type="PATRIC" id="fig|1280949.3.peg.3422"/>
<dbReference type="EMBL" id="ARYH01000004">
    <property type="protein sequence ID" value="KCZ82754.1"/>
    <property type="molecule type" value="Genomic_DNA"/>
</dbReference>
<dbReference type="Gene3D" id="2.160.20.120">
    <property type="match status" value="1"/>
</dbReference>
<dbReference type="STRING" id="1280949.HAD_16872"/>
<keyword evidence="3" id="KW-1185">Reference proteome</keyword>
<dbReference type="AlphaFoldDB" id="A0A069E0B5"/>
<sequence length="307" mass="31734">MEVSVWKPKLGRVVGLLCGLPLLSMAAHASLPSDRTGGKVGLQIDDFIGTVRIVRSDQSAASVVSITEGGSDLGRVVVEETAASGLRIRGMPAPIAMNCVRTNGVLSISFEDGAAHPITDFPAIIVSVPETADVKLVLRAGDAEVSDIENLEILAGGCAHVVAKSVKETLRLTTTGAAQFSIEHARRADIDASNGGQIRISNVGRLLSACLGRASKLNSEKVVGAAQVFMSGTSRATLADVDLSELTAELDGASSLDVNGVASTSRIAIGAAARAYVTGGVTLGEINLTRAGRLIVDGERWRGPKND</sequence>
<name>A0A069E0B5_9PROT</name>
<protein>
    <recommendedName>
        <fullName evidence="4">Auto-transporter adhesin head GIN domain-containing protein</fullName>
    </recommendedName>
</protein>
<proteinExistence type="predicted"/>
<reference evidence="2 3" key="1">
    <citation type="journal article" date="2014" name="Antonie Van Leeuwenhoek">
        <title>Hyphomonas beringensis sp. nov. and Hyphomonas chukchiensis sp. nov., isolated from surface seawater of the Bering Sea and Chukchi Sea.</title>
        <authorList>
            <person name="Li C."/>
            <person name="Lai Q."/>
            <person name="Li G."/>
            <person name="Dong C."/>
            <person name="Wang J."/>
            <person name="Liao Y."/>
            <person name="Shao Z."/>
        </authorList>
    </citation>
    <scope>NUCLEOTIDE SEQUENCE [LARGE SCALE GENOMIC DNA]</scope>
    <source>
        <strain evidence="2 3">MHS-3</strain>
    </source>
</reference>
<keyword evidence="1" id="KW-0732">Signal</keyword>
<gene>
    <name evidence="2" type="ORF">HAD_16872</name>
</gene>
<feature type="chain" id="PRO_5001663325" description="Auto-transporter adhesin head GIN domain-containing protein" evidence="1">
    <location>
        <begin position="30"/>
        <end position="307"/>
    </location>
</feature>
<feature type="signal peptide" evidence="1">
    <location>
        <begin position="1"/>
        <end position="29"/>
    </location>
</feature>
<comment type="caution">
    <text evidence="2">The sequence shown here is derived from an EMBL/GenBank/DDBJ whole genome shotgun (WGS) entry which is preliminary data.</text>
</comment>
<dbReference type="RefSeq" id="WP_035573904.1">
    <property type="nucleotide sequence ID" value="NZ_ARYH01000004.1"/>
</dbReference>